<feature type="domain" description="Peptidase M16 C-terminal" evidence="4">
    <location>
        <begin position="164"/>
        <end position="327"/>
    </location>
</feature>
<comment type="similarity">
    <text evidence="1 2">Belongs to the peptidase M16 family.</text>
</comment>
<dbReference type="STRING" id="1006576.DTL3_0616"/>
<dbReference type="PROSITE" id="PS00143">
    <property type="entry name" value="INSULINASE"/>
    <property type="match status" value="1"/>
</dbReference>
<dbReference type="KEGG" id="dtn:DTL3_0616"/>
<dbReference type="GO" id="GO:0046872">
    <property type="term" value="F:metal ion binding"/>
    <property type="evidence" value="ECO:0007669"/>
    <property type="project" value="InterPro"/>
</dbReference>
<dbReference type="PANTHER" id="PTHR11851">
    <property type="entry name" value="METALLOPROTEASE"/>
    <property type="match status" value="1"/>
</dbReference>
<dbReference type="Gene3D" id="3.30.830.10">
    <property type="entry name" value="Metalloenzyme, LuxS/M16 peptidase-like"/>
    <property type="match status" value="2"/>
</dbReference>
<dbReference type="RefSeq" id="WP_045087477.1">
    <property type="nucleotide sequence ID" value="NZ_LN824141.1"/>
</dbReference>
<evidence type="ECO:0000313" key="6">
    <source>
        <dbReference type="Proteomes" id="UP000032809"/>
    </source>
</evidence>
<dbReference type="InterPro" id="IPR001431">
    <property type="entry name" value="Pept_M16_Zn_BS"/>
</dbReference>
<gene>
    <name evidence="5" type="primary">pqqL</name>
    <name evidence="5" type="ORF">DTL3_0616</name>
</gene>
<keyword evidence="6" id="KW-1185">Reference proteome</keyword>
<dbReference type="Proteomes" id="UP000032809">
    <property type="component" value="Chromosome I"/>
</dbReference>
<dbReference type="EMBL" id="LN824141">
    <property type="protein sequence ID" value="CEP77933.1"/>
    <property type="molecule type" value="Genomic_DNA"/>
</dbReference>
<dbReference type="Pfam" id="PF00675">
    <property type="entry name" value="Peptidase_M16"/>
    <property type="match status" value="1"/>
</dbReference>
<dbReference type="Pfam" id="PF05193">
    <property type="entry name" value="Peptidase_M16_C"/>
    <property type="match status" value="1"/>
</dbReference>
<dbReference type="InterPro" id="IPR011765">
    <property type="entry name" value="Pept_M16_N"/>
</dbReference>
<dbReference type="InterPro" id="IPR007863">
    <property type="entry name" value="Peptidase_M16_C"/>
</dbReference>
<evidence type="ECO:0000256" key="1">
    <source>
        <dbReference type="ARBA" id="ARBA00007261"/>
    </source>
</evidence>
<dbReference type="AlphaFoldDB" id="A0A0C7NX32"/>
<evidence type="ECO:0000256" key="2">
    <source>
        <dbReference type="RuleBase" id="RU004447"/>
    </source>
</evidence>
<protein>
    <submittedName>
        <fullName evidence="5">Putative Zn-dependent peptidases</fullName>
    </submittedName>
</protein>
<organism evidence="5 6">
    <name type="scientific">Defluviitoga tunisiensis</name>
    <dbReference type="NCBI Taxonomy" id="1006576"/>
    <lineage>
        <taxon>Bacteria</taxon>
        <taxon>Thermotogati</taxon>
        <taxon>Thermotogota</taxon>
        <taxon>Thermotogae</taxon>
        <taxon>Petrotogales</taxon>
        <taxon>Petrotogaceae</taxon>
        <taxon>Defluviitoga</taxon>
    </lineage>
</organism>
<evidence type="ECO:0000313" key="5">
    <source>
        <dbReference type="EMBL" id="CEP77933.1"/>
    </source>
</evidence>
<dbReference type="GO" id="GO:0004222">
    <property type="term" value="F:metalloendopeptidase activity"/>
    <property type="evidence" value="ECO:0007669"/>
    <property type="project" value="InterPro"/>
</dbReference>
<reference evidence="6" key="1">
    <citation type="submission" date="2014-11" db="EMBL/GenBank/DDBJ databases">
        <authorList>
            <person name="Wibberg D."/>
        </authorList>
    </citation>
    <scope>NUCLEOTIDE SEQUENCE [LARGE SCALE GENOMIC DNA]</scope>
    <source>
        <strain evidence="6">L3</strain>
    </source>
</reference>
<evidence type="ECO:0000259" key="4">
    <source>
        <dbReference type="Pfam" id="PF05193"/>
    </source>
</evidence>
<feature type="domain" description="Peptidase M16 N-terminal" evidence="3">
    <location>
        <begin position="14"/>
        <end position="155"/>
    </location>
</feature>
<dbReference type="GO" id="GO:0006508">
    <property type="term" value="P:proteolysis"/>
    <property type="evidence" value="ECO:0007669"/>
    <property type="project" value="InterPro"/>
</dbReference>
<dbReference type="InterPro" id="IPR050361">
    <property type="entry name" value="MPP/UQCRC_Complex"/>
</dbReference>
<name>A0A0C7NX32_DEFTU</name>
<sequence>MYKHERLDNGLDVILVQRESMMSASILFGVKVGSAMENESIAGISHLIEHTVFRGTEKRNSVQIKNPIEEVGGELNAFTSKNFTVYFSKIPTTKVSEAIDILSGLVFEPKFRSEDIEREKSIILEEIASYEDDPGSIVIENLYQHIFDEDFARPVLGYRQTVTNINYDIIIDYYSKFYHPQNVYVVIVGKFNEDKVLNQLNSINWSKNNCSIKSELKSPEIKKEDIKIERTKKDLSSNYIVQGFIAPPKLSKDYYATLILNTFLGSGMSSLLFSKLREESALVYEVASHYEAYPLRGLLLFFALSNDEKIPLLLDKFEEIIIMIQNQNKIGKWFNYGKNRLIGQLTLSMENNLSVALTIFDLYVNYDKIITMEEFINQIEKTEIEDVIRVAKSISQSNKYISLLSPGI</sequence>
<dbReference type="OrthoDB" id="9811314at2"/>
<dbReference type="PANTHER" id="PTHR11851:SF49">
    <property type="entry name" value="MITOCHONDRIAL-PROCESSING PEPTIDASE SUBUNIT ALPHA"/>
    <property type="match status" value="1"/>
</dbReference>
<dbReference type="SUPFAM" id="SSF63411">
    <property type="entry name" value="LuxS/MPP-like metallohydrolase"/>
    <property type="match status" value="2"/>
</dbReference>
<dbReference type="InterPro" id="IPR011249">
    <property type="entry name" value="Metalloenz_LuxS/M16"/>
</dbReference>
<proteinExistence type="inferred from homology"/>
<dbReference type="HOGENOM" id="CLU_009902_3_2_0"/>
<accession>A0A0C7NX32</accession>
<evidence type="ECO:0000259" key="3">
    <source>
        <dbReference type="Pfam" id="PF00675"/>
    </source>
</evidence>